<dbReference type="STRING" id="1703345.A3860_20915"/>
<evidence type="ECO:0000256" key="2">
    <source>
        <dbReference type="ARBA" id="ARBA00022692"/>
    </source>
</evidence>
<evidence type="ECO:0000313" key="8">
    <source>
        <dbReference type="EMBL" id="OQP64433.1"/>
    </source>
</evidence>
<dbReference type="AlphaFoldDB" id="A0A1V9G1F0"/>
<gene>
    <name evidence="8" type="ORF">A3860_20915</name>
</gene>
<proteinExistence type="predicted"/>
<evidence type="ECO:0000259" key="6">
    <source>
        <dbReference type="Pfam" id="PF25917"/>
    </source>
</evidence>
<dbReference type="Gene3D" id="2.40.30.170">
    <property type="match status" value="1"/>
</dbReference>
<reference evidence="8 9" key="1">
    <citation type="submission" date="2016-03" db="EMBL/GenBank/DDBJ databases">
        <title>Niastella vici sp. nov., isolated from farmland soil.</title>
        <authorList>
            <person name="Chen L."/>
            <person name="Wang D."/>
            <person name="Yang S."/>
            <person name="Wang G."/>
        </authorList>
    </citation>
    <scope>NUCLEOTIDE SEQUENCE [LARGE SCALE GENOMIC DNA]</scope>
    <source>
        <strain evidence="8 9">DJ57</strain>
    </source>
</reference>
<evidence type="ECO:0008006" key="10">
    <source>
        <dbReference type="Google" id="ProtNLM"/>
    </source>
</evidence>
<dbReference type="GO" id="GO:0016020">
    <property type="term" value="C:membrane"/>
    <property type="evidence" value="ECO:0007669"/>
    <property type="project" value="UniProtKB-SubCell"/>
</dbReference>
<feature type="domain" description="Multidrug resistance protein MdtA-like barrel-sandwich hybrid" evidence="6">
    <location>
        <begin position="46"/>
        <end position="255"/>
    </location>
</feature>
<evidence type="ECO:0000256" key="5">
    <source>
        <dbReference type="SAM" id="Coils"/>
    </source>
</evidence>
<evidence type="ECO:0000256" key="4">
    <source>
        <dbReference type="ARBA" id="ARBA00023136"/>
    </source>
</evidence>
<dbReference type="OrthoDB" id="9811754at2"/>
<dbReference type="PRINTS" id="PR01490">
    <property type="entry name" value="RTXTOXIND"/>
</dbReference>
<protein>
    <recommendedName>
        <fullName evidence="10">Secretion protein HlyD</fullName>
    </recommendedName>
</protein>
<comment type="caution">
    <text evidence="8">The sequence shown here is derived from an EMBL/GenBank/DDBJ whole genome shotgun (WGS) entry which is preliminary data.</text>
</comment>
<feature type="coiled-coil region" evidence="5">
    <location>
        <begin position="126"/>
        <end position="177"/>
    </location>
</feature>
<accession>A0A1V9G1F0</accession>
<dbReference type="Pfam" id="PF25954">
    <property type="entry name" value="Beta-barrel_RND_2"/>
    <property type="match status" value="1"/>
</dbReference>
<dbReference type="PANTHER" id="PTHR30386:SF26">
    <property type="entry name" value="TRANSPORT PROTEIN COMB"/>
    <property type="match status" value="1"/>
</dbReference>
<keyword evidence="5" id="KW-0175">Coiled coil</keyword>
<dbReference type="PANTHER" id="PTHR30386">
    <property type="entry name" value="MEMBRANE FUSION SUBUNIT OF EMRAB-TOLC MULTIDRUG EFFLUX PUMP"/>
    <property type="match status" value="1"/>
</dbReference>
<keyword evidence="2" id="KW-0812">Transmembrane</keyword>
<dbReference type="InterPro" id="IPR058625">
    <property type="entry name" value="MdtA-like_BSH"/>
</dbReference>
<dbReference type="InterPro" id="IPR050739">
    <property type="entry name" value="MFP"/>
</dbReference>
<evidence type="ECO:0000256" key="1">
    <source>
        <dbReference type="ARBA" id="ARBA00004167"/>
    </source>
</evidence>
<organism evidence="8 9">
    <name type="scientific">Niastella vici</name>
    <dbReference type="NCBI Taxonomy" id="1703345"/>
    <lineage>
        <taxon>Bacteria</taxon>
        <taxon>Pseudomonadati</taxon>
        <taxon>Bacteroidota</taxon>
        <taxon>Chitinophagia</taxon>
        <taxon>Chitinophagales</taxon>
        <taxon>Chitinophagaceae</taxon>
        <taxon>Niastella</taxon>
    </lineage>
</organism>
<keyword evidence="4" id="KW-0472">Membrane</keyword>
<dbReference type="Gene3D" id="1.10.287.470">
    <property type="entry name" value="Helix hairpin bin"/>
    <property type="match status" value="1"/>
</dbReference>
<sequence>MKQKKKKGLIAAIVILVVTGSGAWYWKSSTGYETTDNAQIDGNIESMRSGITGYLETIRFADNETVKAGDTLMVFNTTALQAKVKQAEAVLENAKANLSVSDIKALASREDANASFQNSKGSEQTIVIAKANAERAQQEFDRITELLKLKGATQEQYEAAQNKLQVARADYAQAISRQQSVAATSLGLQSTANAAHHQITASQALVKQREAELALALDDLHHAYIIAPFDGIVTRRTVQTGQYVSTAQALCAVIDTKHIWVTANFKETQLNSIRPGQEVEIKIDAMPGVTAKGKIESFAGATGAKFSLLPPDNSTGNFIKITQRFPVRIRMDLFSPQNIPTGLYPGLSAFVKVKTL</sequence>
<evidence type="ECO:0000259" key="7">
    <source>
        <dbReference type="Pfam" id="PF25954"/>
    </source>
</evidence>
<keyword evidence="3" id="KW-1133">Transmembrane helix</keyword>
<dbReference type="Proteomes" id="UP000192796">
    <property type="component" value="Unassembled WGS sequence"/>
</dbReference>
<evidence type="ECO:0000313" key="9">
    <source>
        <dbReference type="Proteomes" id="UP000192796"/>
    </source>
</evidence>
<dbReference type="GO" id="GO:0015562">
    <property type="term" value="F:efflux transmembrane transporter activity"/>
    <property type="evidence" value="ECO:0007669"/>
    <property type="project" value="InterPro"/>
</dbReference>
<name>A0A1V9G1F0_9BACT</name>
<dbReference type="Gene3D" id="2.40.50.100">
    <property type="match status" value="1"/>
</dbReference>
<feature type="domain" description="CusB-like beta-barrel" evidence="7">
    <location>
        <begin position="259"/>
        <end position="297"/>
    </location>
</feature>
<dbReference type="InterPro" id="IPR058792">
    <property type="entry name" value="Beta-barrel_RND_2"/>
</dbReference>
<dbReference type="Pfam" id="PF25917">
    <property type="entry name" value="BSH_RND"/>
    <property type="match status" value="1"/>
</dbReference>
<dbReference type="EMBL" id="LVYD01000042">
    <property type="protein sequence ID" value="OQP64433.1"/>
    <property type="molecule type" value="Genomic_DNA"/>
</dbReference>
<comment type="subcellular location">
    <subcellularLocation>
        <location evidence="1">Membrane</location>
        <topology evidence="1">Single-pass membrane protein</topology>
    </subcellularLocation>
</comment>
<dbReference type="RefSeq" id="WP_081147051.1">
    <property type="nucleotide sequence ID" value="NZ_LVYD01000042.1"/>
</dbReference>
<keyword evidence="9" id="KW-1185">Reference proteome</keyword>
<dbReference type="SUPFAM" id="SSF111369">
    <property type="entry name" value="HlyD-like secretion proteins"/>
    <property type="match status" value="2"/>
</dbReference>
<evidence type="ECO:0000256" key="3">
    <source>
        <dbReference type="ARBA" id="ARBA00022989"/>
    </source>
</evidence>